<dbReference type="RefSeq" id="WP_240833082.1">
    <property type="nucleotide sequence ID" value="NZ_JAKWBL010000004.1"/>
</dbReference>
<comment type="caution">
    <text evidence="1">The sequence shown here is derived from an EMBL/GenBank/DDBJ whole genome shotgun (WGS) entry which is preliminary data.</text>
</comment>
<keyword evidence="2" id="KW-1185">Reference proteome</keyword>
<protein>
    <submittedName>
        <fullName evidence="1">Uncharacterized protein</fullName>
    </submittedName>
</protein>
<proteinExistence type="predicted"/>
<dbReference type="EMBL" id="JAKWBL010000004">
    <property type="protein sequence ID" value="MCH5600712.1"/>
    <property type="molecule type" value="Genomic_DNA"/>
</dbReference>
<evidence type="ECO:0000313" key="2">
    <source>
        <dbReference type="Proteomes" id="UP001202248"/>
    </source>
</evidence>
<accession>A0ABS9SQS2</accession>
<gene>
    <name evidence="1" type="ORF">MKP09_23740</name>
</gene>
<name>A0ABS9SQS2_9BACT</name>
<sequence>MWAPYMNKIKSILGENAVVFRDSAIFTGYKNLVGNKQFIQDNKDVTLKLLRAYIDTELFIKANKAESIKIVARELHIDKKSVEYDWSGYDFHVSLTRDLLDAVIAEAYWVMLNRKNHKGQTLPNYSTYFAPEYLKQVYNVRVRW</sequence>
<reference evidence="1 2" key="1">
    <citation type="submission" date="2022-02" db="EMBL/GenBank/DDBJ databases">
        <authorList>
            <person name="Min J."/>
        </authorList>
    </citation>
    <scope>NUCLEOTIDE SEQUENCE [LARGE SCALE GENOMIC DNA]</scope>
    <source>
        <strain evidence="1 2">GR10-1</strain>
    </source>
</reference>
<evidence type="ECO:0000313" key="1">
    <source>
        <dbReference type="EMBL" id="MCH5600712.1"/>
    </source>
</evidence>
<dbReference type="Gene3D" id="3.40.190.10">
    <property type="entry name" value="Periplasmic binding protein-like II"/>
    <property type="match status" value="1"/>
</dbReference>
<dbReference type="Proteomes" id="UP001202248">
    <property type="component" value="Unassembled WGS sequence"/>
</dbReference>
<organism evidence="1 2">
    <name type="scientific">Niabella ginsengisoli</name>
    <dbReference type="NCBI Taxonomy" id="522298"/>
    <lineage>
        <taxon>Bacteria</taxon>
        <taxon>Pseudomonadati</taxon>
        <taxon>Bacteroidota</taxon>
        <taxon>Chitinophagia</taxon>
        <taxon>Chitinophagales</taxon>
        <taxon>Chitinophagaceae</taxon>
        <taxon>Niabella</taxon>
    </lineage>
</organism>